<name>S7ZZG2_DACHA</name>
<dbReference type="OMA" id="HIPRINI"/>
<reference evidence="2 3" key="1">
    <citation type="journal article" date="2013" name="PLoS Genet.">
        <title>Genomic mechanisms accounting for the adaptation to parasitism in nematode-trapping fungi.</title>
        <authorList>
            <person name="Meerupati T."/>
            <person name="Andersson K.M."/>
            <person name="Friman E."/>
            <person name="Kumar D."/>
            <person name="Tunlid A."/>
            <person name="Ahren D."/>
        </authorList>
    </citation>
    <scope>NUCLEOTIDE SEQUENCE [LARGE SCALE GENOMIC DNA]</scope>
    <source>
        <strain evidence="2 3">CBS 200.50</strain>
    </source>
</reference>
<dbReference type="Proteomes" id="UP000015100">
    <property type="component" value="Unassembled WGS sequence"/>
</dbReference>
<accession>S7ZZG2</accession>
<dbReference type="EMBL" id="AQGS01001030">
    <property type="protein sequence ID" value="EPS35819.1"/>
    <property type="molecule type" value="Genomic_DNA"/>
</dbReference>
<dbReference type="AlphaFoldDB" id="S7ZZG2"/>
<gene>
    <name evidence="2" type="ORF">H072_10769</name>
</gene>
<sequence length="376" mass="43958">MPISMLPNELLSWIFSNRNLDNRDRTHISQVCTRWAAIVLPDIYRRCTVNYPVKYNLWNYTDFQACVKHGSYVKSLSLWFHNSEDVVDSSSEVKELTKTIAKFPQVTTFSITDKYTNLPWWHFWKILNCSIKTMPNMRCLTIRRHLTNGHIPLEKHIPRINISPARLQQLEEVTIYILVESDNAAEIFYHFMRLLIKVLGDVHLRVKFKIDVRLRKAKGIRTNFNKIPQTWSIKNLEELSFKGSGVYLPGDLITADFSKVKMLKIQDIECKDLMAEVAILFAQYILYTGLLILPVLQQNHYGDKGNLRLSDFENVEVFEINNYIPANRREIGTWSRVLNHLPKIREFRFADAYSVASFMISRSPDGLIVDIKRRGM</sequence>
<feature type="domain" description="F-box" evidence="1">
    <location>
        <begin position="4"/>
        <end position="46"/>
    </location>
</feature>
<organism evidence="2 3">
    <name type="scientific">Dactylellina haptotyla (strain CBS 200.50)</name>
    <name type="common">Nematode-trapping fungus</name>
    <name type="synonym">Monacrosporium haptotylum</name>
    <dbReference type="NCBI Taxonomy" id="1284197"/>
    <lineage>
        <taxon>Eukaryota</taxon>
        <taxon>Fungi</taxon>
        <taxon>Dikarya</taxon>
        <taxon>Ascomycota</taxon>
        <taxon>Pezizomycotina</taxon>
        <taxon>Orbiliomycetes</taxon>
        <taxon>Orbiliales</taxon>
        <taxon>Orbiliaceae</taxon>
        <taxon>Dactylellina</taxon>
    </lineage>
</organism>
<keyword evidence="3" id="KW-1185">Reference proteome</keyword>
<protein>
    <recommendedName>
        <fullName evidence="1">F-box domain-containing protein</fullName>
    </recommendedName>
</protein>
<dbReference type="HOGENOM" id="CLU_743889_0_0_1"/>
<dbReference type="InterPro" id="IPR001810">
    <property type="entry name" value="F-box_dom"/>
</dbReference>
<proteinExistence type="predicted"/>
<dbReference type="Pfam" id="PF12937">
    <property type="entry name" value="F-box-like"/>
    <property type="match status" value="1"/>
</dbReference>
<comment type="caution">
    <text evidence="2">The sequence shown here is derived from an EMBL/GenBank/DDBJ whole genome shotgun (WGS) entry which is preliminary data.</text>
</comment>
<dbReference type="Gene3D" id="1.20.1280.50">
    <property type="match status" value="1"/>
</dbReference>
<evidence type="ECO:0000259" key="1">
    <source>
        <dbReference type="Pfam" id="PF12937"/>
    </source>
</evidence>
<dbReference type="SUPFAM" id="SSF81383">
    <property type="entry name" value="F-box domain"/>
    <property type="match status" value="1"/>
</dbReference>
<dbReference type="InterPro" id="IPR036047">
    <property type="entry name" value="F-box-like_dom_sf"/>
</dbReference>
<reference evidence="3" key="2">
    <citation type="submission" date="2013-04" db="EMBL/GenBank/DDBJ databases">
        <title>Genomic mechanisms accounting for the adaptation to parasitism in nematode-trapping fungi.</title>
        <authorList>
            <person name="Ahren D.G."/>
        </authorList>
    </citation>
    <scope>NUCLEOTIDE SEQUENCE [LARGE SCALE GENOMIC DNA]</scope>
    <source>
        <strain evidence="3">CBS 200.50</strain>
    </source>
</reference>
<evidence type="ECO:0000313" key="3">
    <source>
        <dbReference type="Proteomes" id="UP000015100"/>
    </source>
</evidence>
<evidence type="ECO:0000313" key="2">
    <source>
        <dbReference type="EMBL" id="EPS35819.1"/>
    </source>
</evidence>